<accession>A0A9X2BIH1</accession>
<keyword evidence="2" id="KW-1185">Reference proteome</keyword>
<comment type="caution">
    <text evidence="1">The sequence shown here is derived from an EMBL/GenBank/DDBJ whole genome shotgun (WGS) entry which is preliminary data.</text>
</comment>
<reference evidence="1" key="1">
    <citation type="submission" date="2021-09" db="EMBL/GenBank/DDBJ databases">
        <title>Genome analysis of Fictibacillus sp. KIGAM418 isolated from marine sediment.</title>
        <authorList>
            <person name="Seo M.-J."/>
            <person name="Cho E.-S."/>
            <person name="Hwang C.Y."/>
        </authorList>
    </citation>
    <scope>NUCLEOTIDE SEQUENCE</scope>
    <source>
        <strain evidence="1">KIGAM418</strain>
    </source>
</reference>
<evidence type="ECO:0000313" key="2">
    <source>
        <dbReference type="Proteomes" id="UP001139011"/>
    </source>
</evidence>
<dbReference type="Proteomes" id="UP001139011">
    <property type="component" value="Unassembled WGS sequence"/>
</dbReference>
<name>A0A9X2BIH1_9BACL</name>
<gene>
    <name evidence="1" type="ORF">LCY76_18810</name>
</gene>
<protein>
    <submittedName>
        <fullName evidence="1">Uncharacterized protein</fullName>
    </submittedName>
</protein>
<organism evidence="1 2">
    <name type="scientific">Fictibacillus marinisediminis</name>
    <dbReference type="NCBI Taxonomy" id="2878389"/>
    <lineage>
        <taxon>Bacteria</taxon>
        <taxon>Bacillati</taxon>
        <taxon>Bacillota</taxon>
        <taxon>Bacilli</taxon>
        <taxon>Bacillales</taxon>
        <taxon>Fictibacillaceae</taxon>
        <taxon>Fictibacillus</taxon>
    </lineage>
</organism>
<dbReference type="AlphaFoldDB" id="A0A9X2BIH1"/>
<dbReference type="EMBL" id="JAIWJX010000002">
    <property type="protein sequence ID" value="MCK6258628.1"/>
    <property type="molecule type" value="Genomic_DNA"/>
</dbReference>
<proteinExistence type="predicted"/>
<dbReference type="RefSeq" id="WP_248253884.1">
    <property type="nucleotide sequence ID" value="NZ_JAIWJX010000002.1"/>
</dbReference>
<sequence length="46" mass="5274">MSWLRKLTGKPTKQSDCCKIEINEVKKEAKESKEVEKSKEASCCNK</sequence>
<evidence type="ECO:0000313" key="1">
    <source>
        <dbReference type="EMBL" id="MCK6258628.1"/>
    </source>
</evidence>